<evidence type="ECO:0000313" key="3">
    <source>
        <dbReference type="Proteomes" id="UP000029558"/>
    </source>
</evidence>
<dbReference type="GO" id="GO:0005524">
    <property type="term" value="F:ATP binding"/>
    <property type="evidence" value="ECO:0007669"/>
    <property type="project" value="UniProtKB-KW"/>
</dbReference>
<dbReference type="PANTHER" id="PTHR38834:SF3">
    <property type="entry name" value="SOLUTE-BINDING PROTEIN FAMILY 3_N-TERMINAL DOMAIN-CONTAINING PROTEIN"/>
    <property type="match status" value="1"/>
</dbReference>
<dbReference type="Pfam" id="PF00497">
    <property type="entry name" value="SBP_bac_3"/>
    <property type="match status" value="1"/>
</dbReference>
<dbReference type="InterPro" id="IPR001638">
    <property type="entry name" value="Solute-binding_3/MltF_N"/>
</dbReference>
<dbReference type="AlphaFoldDB" id="A0A1L6TD39"/>
<gene>
    <name evidence="2" type="ORF">KU39_2128</name>
</gene>
<dbReference type="Proteomes" id="UP000029558">
    <property type="component" value="Chromosome"/>
</dbReference>
<reference evidence="2 3" key="1">
    <citation type="journal article" date="2014" name="Genome Announc.">
        <title>Comparative Genome Analysis of Two Isolates of the Fish Pathogen Piscirickettsia salmonis from Different Hosts Reveals Major Differences in Virulence-Associated Secretion Systems.</title>
        <authorList>
            <person name="Bohle H."/>
            <person name="Henriquez P."/>
            <person name="Grothusen H."/>
            <person name="Navas E."/>
            <person name="Sandoval A."/>
            <person name="Bustamante F."/>
            <person name="Bustos P."/>
            <person name="Mancilla M."/>
        </authorList>
    </citation>
    <scope>NUCLEOTIDE SEQUENCE [LARGE SCALE GENOMIC DNA]</scope>
    <source>
        <strain evidence="3">B1-32597</strain>
    </source>
</reference>
<evidence type="ECO:0000313" key="2">
    <source>
        <dbReference type="EMBL" id="ALB23308.1"/>
    </source>
</evidence>
<dbReference type="RefSeq" id="WP_027242871.1">
    <property type="nucleotide sequence ID" value="NZ_CP012508.1"/>
</dbReference>
<sequence length="253" mass="29400">MLNKKIMFLFLLIVYIIFPIKYYAEQITVMTEEWPPYNYTKSNKLTGFSTEIVRAIMKRLGVEYKIYVYPGARGEFYAKTKPNHLLFSIFRIPARESIYKWIGPLASENIYFFKMKDKNIKATALGEIINMDYTVMASHEGFVLNSLINKGVINIDKSASSTETKIKVLAQGRGDLIPFTELGVRYILKKSHMPLNTLVNTKIKLASFYLYIAASKLTDDHIIKQWQEALNSIKQEGEFQKIYNRYLNYNSSY</sequence>
<keyword evidence="2" id="KW-0547">Nucleotide-binding</keyword>
<protein>
    <submittedName>
        <fullName evidence="2">Peptide ABC transporter ATP-binding protein</fullName>
    </submittedName>
</protein>
<organism evidence="2 3">
    <name type="scientific">Piscirickettsia salmonis</name>
    <dbReference type="NCBI Taxonomy" id="1238"/>
    <lineage>
        <taxon>Bacteria</taxon>
        <taxon>Pseudomonadati</taxon>
        <taxon>Pseudomonadota</taxon>
        <taxon>Gammaproteobacteria</taxon>
        <taxon>Thiotrichales</taxon>
        <taxon>Piscirickettsiaceae</taxon>
        <taxon>Piscirickettsia</taxon>
    </lineage>
</organism>
<dbReference type="EMBL" id="CP012508">
    <property type="protein sequence ID" value="ALB23308.1"/>
    <property type="molecule type" value="Genomic_DNA"/>
</dbReference>
<evidence type="ECO:0000259" key="1">
    <source>
        <dbReference type="Pfam" id="PF00497"/>
    </source>
</evidence>
<accession>A0A1L6TD39</accession>
<keyword evidence="2" id="KW-0067">ATP-binding</keyword>
<dbReference type="PANTHER" id="PTHR38834">
    <property type="entry name" value="PERIPLASMIC SUBSTRATE BINDING PROTEIN FAMILY 3"/>
    <property type="match status" value="1"/>
</dbReference>
<dbReference type="Gene3D" id="3.40.190.10">
    <property type="entry name" value="Periplasmic binding protein-like II"/>
    <property type="match status" value="2"/>
</dbReference>
<dbReference type="OrthoDB" id="370676at2"/>
<proteinExistence type="predicted"/>
<feature type="domain" description="Solute-binding protein family 3/N-terminal" evidence="1">
    <location>
        <begin position="29"/>
        <end position="248"/>
    </location>
</feature>
<dbReference type="SUPFAM" id="SSF53850">
    <property type="entry name" value="Periplasmic binding protein-like II"/>
    <property type="match status" value="1"/>
</dbReference>
<name>A0A1L6TD39_PISSA</name>